<reference evidence="1 2" key="1">
    <citation type="submission" date="2016-02" db="EMBL/GenBank/DDBJ databases">
        <title>Genome analysis of coral dinoflagellate symbionts highlights evolutionary adaptations to a symbiotic lifestyle.</title>
        <authorList>
            <person name="Aranda M."/>
            <person name="Li Y."/>
            <person name="Liew Y.J."/>
            <person name="Baumgarten S."/>
            <person name="Simakov O."/>
            <person name="Wilson M."/>
            <person name="Piel J."/>
            <person name="Ashoor H."/>
            <person name="Bougouffa S."/>
            <person name="Bajic V.B."/>
            <person name="Ryu T."/>
            <person name="Ravasi T."/>
            <person name="Bayer T."/>
            <person name="Micklem G."/>
            <person name="Kim H."/>
            <person name="Bhak J."/>
            <person name="Lajeunesse T.C."/>
            <person name="Voolstra C.R."/>
        </authorList>
    </citation>
    <scope>NUCLEOTIDE SEQUENCE [LARGE SCALE GENOMIC DNA]</scope>
    <source>
        <strain evidence="1 2">CCMP2467</strain>
    </source>
</reference>
<gene>
    <name evidence="1" type="ORF">AK812_SmicGene23779</name>
</gene>
<name>A0A1Q9DGA8_SYMMI</name>
<keyword evidence="2" id="KW-1185">Reference proteome</keyword>
<dbReference type="EMBL" id="LSRX01000552">
    <property type="protein sequence ID" value="OLP94222.1"/>
    <property type="molecule type" value="Genomic_DNA"/>
</dbReference>
<proteinExistence type="predicted"/>
<accession>A0A1Q9DGA8</accession>
<organism evidence="1 2">
    <name type="scientific">Symbiodinium microadriaticum</name>
    <name type="common">Dinoflagellate</name>
    <name type="synonym">Zooxanthella microadriatica</name>
    <dbReference type="NCBI Taxonomy" id="2951"/>
    <lineage>
        <taxon>Eukaryota</taxon>
        <taxon>Sar</taxon>
        <taxon>Alveolata</taxon>
        <taxon>Dinophyceae</taxon>
        <taxon>Suessiales</taxon>
        <taxon>Symbiodiniaceae</taxon>
        <taxon>Symbiodinium</taxon>
    </lineage>
</organism>
<evidence type="ECO:0000313" key="2">
    <source>
        <dbReference type="Proteomes" id="UP000186817"/>
    </source>
</evidence>
<comment type="caution">
    <text evidence="1">The sequence shown here is derived from an EMBL/GenBank/DDBJ whole genome shotgun (WGS) entry which is preliminary data.</text>
</comment>
<dbReference type="OrthoDB" id="406346at2759"/>
<protein>
    <submittedName>
        <fullName evidence="1">Uncharacterized protein</fullName>
    </submittedName>
</protein>
<sequence length="158" mass="17700">MGAVKSVFSAGKGLANLLLRSSKSKVDRDKFDRAFSKYPPTASRTWGFQNSNAALYANDSWFSTQKRIRMSEINRFIGLRPYPAKPAGKAFRPGDYNLVWGNPERYYRGDAQDQNYSLQFANQLHHDVGTLGVVCASALPGQGRPRLRPTPKQLADFL</sequence>
<dbReference type="Proteomes" id="UP000186817">
    <property type="component" value="Unassembled WGS sequence"/>
</dbReference>
<evidence type="ECO:0000313" key="1">
    <source>
        <dbReference type="EMBL" id="OLP94222.1"/>
    </source>
</evidence>
<dbReference type="AlphaFoldDB" id="A0A1Q9DGA8"/>